<dbReference type="SUPFAM" id="SSF102114">
    <property type="entry name" value="Radical SAM enzymes"/>
    <property type="match status" value="1"/>
</dbReference>
<protein>
    <recommendedName>
        <fullName evidence="2">Radical SAM core domain-containing protein</fullName>
    </recommendedName>
</protein>
<dbReference type="InterPro" id="IPR058240">
    <property type="entry name" value="rSAM_sf"/>
</dbReference>
<name>X1G7A8_9ZZZZ</name>
<reference evidence="1" key="1">
    <citation type="journal article" date="2014" name="Front. Microbiol.">
        <title>High frequency of phylogenetically diverse reductive dehalogenase-homologous genes in deep subseafloor sedimentary metagenomes.</title>
        <authorList>
            <person name="Kawai M."/>
            <person name="Futagami T."/>
            <person name="Toyoda A."/>
            <person name="Takaki Y."/>
            <person name="Nishi S."/>
            <person name="Hori S."/>
            <person name="Arai W."/>
            <person name="Tsubouchi T."/>
            <person name="Morono Y."/>
            <person name="Uchiyama I."/>
            <person name="Ito T."/>
            <person name="Fujiyama A."/>
            <person name="Inagaki F."/>
            <person name="Takami H."/>
        </authorList>
    </citation>
    <scope>NUCLEOTIDE SEQUENCE</scope>
    <source>
        <strain evidence="1">Expedition CK06-06</strain>
    </source>
</reference>
<dbReference type="AlphaFoldDB" id="X1G7A8"/>
<dbReference type="EMBL" id="BART01041779">
    <property type="protein sequence ID" value="GAH28898.1"/>
    <property type="molecule type" value="Genomic_DNA"/>
</dbReference>
<accession>X1G7A8</accession>
<gene>
    <name evidence="1" type="ORF">S01H4_66958</name>
</gene>
<feature type="non-terminal residue" evidence="1">
    <location>
        <position position="54"/>
    </location>
</feature>
<organism evidence="1">
    <name type="scientific">marine sediment metagenome</name>
    <dbReference type="NCBI Taxonomy" id="412755"/>
    <lineage>
        <taxon>unclassified sequences</taxon>
        <taxon>metagenomes</taxon>
        <taxon>ecological metagenomes</taxon>
    </lineage>
</organism>
<sequence length="54" mass="6120">AMIIGLPGESEETLKETWAFCEEMTPYVSAWDFTVLIPYPGSQIYDSPDSFDIK</sequence>
<evidence type="ECO:0000313" key="1">
    <source>
        <dbReference type="EMBL" id="GAH28898.1"/>
    </source>
</evidence>
<comment type="caution">
    <text evidence="1">The sequence shown here is derived from an EMBL/GenBank/DDBJ whole genome shotgun (WGS) entry which is preliminary data.</text>
</comment>
<feature type="non-terminal residue" evidence="1">
    <location>
        <position position="1"/>
    </location>
</feature>
<proteinExistence type="predicted"/>
<evidence type="ECO:0008006" key="2">
    <source>
        <dbReference type="Google" id="ProtNLM"/>
    </source>
</evidence>
<dbReference type="Gene3D" id="3.30.750.200">
    <property type="match status" value="1"/>
</dbReference>